<name>A0AA36BWN2_OCTVU</name>
<reference evidence="1" key="1">
    <citation type="submission" date="2023-08" db="EMBL/GenBank/DDBJ databases">
        <authorList>
            <person name="Alioto T."/>
            <person name="Alioto T."/>
            <person name="Gomez Garrido J."/>
        </authorList>
    </citation>
    <scope>NUCLEOTIDE SEQUENCE</scope>
</reference>
<dbReference type="EMBL" id="OX597840">
    <property type="protein sequence ID" value="CAI9741720.1"/>
    <property type="molecule type" value="Genomic_DNA"/>
</dbReference>
<gene>
    <name evidence="1" type="ORF">OCTVUL_1B004815</name>
</gene>
<organism evidence="1 2">
    <name type="scientific">Octopus vulgaris</name>
    <name type="common">Common octopus</name>
    <dbReference type="NCBI Taxonomy" id="6645"/>
    <lineage>
        <taxon>Eukaryota</taxon>
        <taxon>Metazoa</taxon>
        <taxon>Spiralia</taxon>
        <taxon>Lophotrochozoa</taxon>
        <taxon>Mollusca</taxon>
        <taxon>Cephalopoda</taxon>
        <taxon>Coleoidea</taxon>
        <taxon>Octopodiformes</taxon>
        <taxon>Octopoda</taxon>
        <taxon>Incirrata</taxon>
        <taxon>Octopodidae</taxon>
        <taxon>Octopus</taxon>
    </lineage>
</organism>
<dbReference type="Proteomes" id="UP001162480">
    <property type="component" value="Chromosome 27"/>
</dbReference>
<keyword evidence="2" id="KW-1185">Reference proteome</keyword>
<protein>
    <submittedName>
        <fullName evidence="1">Uncharacterized protein</fullName>
    </submittedName>
</protein>
<evidence type="ECO:0000313" key="1">
    <source>
        <dbReference type="EMBL" id="CAI9741720.1"/>
    </source>
</evidence>
<proteinExistence type="predicted"/>
<accession>A0AA36BWN2</accession>
<evidence type="ECO:0000313" key="2">
    <source>
        <dbReference type="Proteomes" id="UP001162480"/>
    </source>
</evidence>
<dbReference type="AlphaFoldDB" id="A0AA36BWN2"/>
<sequence length="117" mass="13309">MDTEIEYAGNFFATTAVSRYPTRVTENKHLNRNHVAVVPTNHTFNYISISTSNFTTHNHKVFLPLPRCLRQGFISESGTPRITATRRPNGSMANLLLTRPRLSLKKMTTKKKKLIPP</sequence>